<dbReference type="InterPro" id="IPR036097">
    <property type="entry name" value="HisK_dim/P_sf"/>
</dbReference>
<dbReference type="InterPro" id="IPR003661">
    <property type="entry name" value="HisK_dim/P_dom"/>
</dbReference>
<dbReference type="CDD" id="cd00082">
    <property type="entry name" value="HisKA"/>
    <property type="match status" value="1"/>
</dbReference>
<dbReference type="SMART" id="SM00388">
    <property type="entry name" value="HisKA"/>
    <property type="match status" value="1"/>
</dbReference>
<dbReference type="InterPro" id="IPR004358">
    <property type="entry name" value="Sig_transdc_His_kin-like_C"/>
</dbReference>
<dbReference type="AlphaFoldDB" id="A0A1T4PA11"/>
<protein>
    <recommendedName>
        <fullName evidence="3">histidine kinase</fullName>
        <ecNumber evidence="3">2.7.13.3</ecNumber>
    </recommendedName>
</protein>
<evidence type="ECO:0000256" key="6">
    <source>
        <dbReference type="ARBA" id="ARBA00022692"/>
    </source>
</evidence>
<keyword evidence="4" id="KW-0597">Phosphoprotein</keyword>
<name>A0A1T4PA11_9FUSO</name>
<accession>A0A1T4PA11</accession>
<sequence>MKSLKKSLKNSYIKLILLFSIVIVISLGFIGEYMLQKAKLQLNNAVGFLTYEIGNETTNRTNEIYTKNLVNLDYKAENPILRDLELRIQNNNKIYNEISNKKLIALAENNKIIKSKNLEYLIYKKTILNKDKVPYEVIIIKNLSKEKHFFLIISEIFIFGLIITIVISGKFILSFLKEISYELDNLETINEEISLENLKKINRENKFIEFNKIRDSYNKMIERLDEQNKKQIEFIHNSSHELKTPIFIIGSYINLIKRWGGEDKNILKESIDSIDEEIKSMKTLVEKLLFMAKANDIVIEKKEIELSDLIFNLIFSLKKQYPEAIINLNPQYIIVYSDESLLKLLFRNIIENSIKYGNKKPIDIYFEENNKEVKVFVKDRGLGMSEEDLEHIYDRFYRGDKSRNKKINGQGLGMSIVSKILKLTESTIKIKSEVNKGTAVEIDFRKG</sequence>
<dbReference type="Pfam" id="PF02518">
    <property type="entry name" value="HATPase_c"/>
    <property type="match status" value="1"/>
</dbReference>
<evidence type="ECO:0000256" key="9">
    <source>
        <dbReference type="ARBA" id="ARBA00023136"/>
    </source>
</evidence>
<dbReference type="GO" id="GO:0000155">
    <property type="term" value="F:phosphorelay sensor kinase activity"/>
    <property type="evidence" value="ECO:0007669"/>
    <property type="project" value="InterPro"/>
</dbReference>
<comment type="catalytic activity">
    <reaction evidence="1">
        <text>ATP + protein L-histidine = ADP + protein N-phospho-L-histidine.</text>
        <dbReference type="EC" id="2.7.13.3"/>
    </reaction>
</comment>
<keyword evidence="7" id="KW-0418">Kinase</keyword>
<dbReference type="PANTHER" id="PTHR45528">
    <property type="entry name" value="SENSOR HISTIDINE KINASE CPXA"/>
    <property type="match status" value="1"/>
</dbReference>
<evidence type="ECO:0000256" key="2">
    <source>
        <dbReference type="ARBA" id="ARBA00004141"/>
    </source>
</evidence>
<organism evidence="12 13">
    <name type="scientific">Cetobacterium ceti</name>
    <dbReference type="NCBI Taxonomy" id="180163"/>
    <lineage>
        <taxon>Bacteria</taxon>
        <taxon>Fusobacteriati</taxon>
        <taxon>Fusobacteriota</taxon>
        <taxon>Fusobacteriia</taxon>
        <taxon>Fusobacteriales</taxon>
        <taxon>Fusobacteriaceae</taxon>
        <taxon>Cetobacterium</taxon>
    </lineage>
</organism>
<evidence type="ECO:0000256" key="5">
    <source>
        <dbReference type="ARBA" id="ARBA00022679"/>
    </source>
</evidence>
<dbReference type="InterPro" id="IPR050398">
    <property type="entry name" value="HssS/ArlS-like"/>
</dbReference>
<dbReference type="OrthoDB" id="9786919at2"/>
<keyword evidence="5" id="KW-0808">Transferase</keyword>
<dbReference type="STRING" id="180163.SAMN02745174_01819"/>
<evidence type="ECO:0000256" key="3">
    <source>
        <dbReference type="ARBA" id="ARBA00012438"/>
    </source>
</evidence>
<evidence type="ECO:0000256" key="10">
    <source>
        <dbReference type="SAM" id="Phobius"/>
    </source>
</evidence>
<evidence type="ECO:0000256" key="7">
    <source>
        <dbReference type="ARBA" id="ARBA00022777"/>
    </source>
</evidence>
<gene>
    <name evidence="12" type="ORF">SAMN02745174_01819</name>
</gene>
<keyword evidence="6 10" id="KW-0812">Transmembrane</keyword>
<evidence type="ECO:0000256" key="8">
    <source>
        <dbReference type="ARBA" id="ARBA00022989"/>
    </source>
</evidence>
<dbReference type="PANTHER" id="PTHR45528:SF12">
    <property type="entry name" value="SENSOR HISTIDINE KINASE ARSS"/>
    <property type="match status" value="1"/>
</dbReference>
<dbReference type="EMBL" id="FUWX01000013">
    <property type="protein sequence ID" value="SJZ87688.1"/>
    <property type="molecule type" value="Genomic_DNA"/>
</dbReference>
<comment type="subcellular location">
    <subcellularLocation>
        <location evidence="2">Membrane</location>
        <topology evidence="2">Multi-pass membrane protein</topology>
    </subcellularLocation>
</comment>
<dbReference type="PROSITE" id="PS50109">
    <property type="entry name" value="HIS_KIN"/>
    <property type="match status" value="1"/>
</dbReference>
<dbReference type="Pfam" id="PF00512">
    <property type="entry name" value="HisKA"/>
    <property type="match status" value="1"/>
</dbReference>
<dbReference type="SUPFAM" id="SSF47384">
    <property type="entry name" value="Homodimeric domain of signal transducing histidine kinase"/>
    <property type="match status" value="1"/>
</dbReference>
<dbReference type="RefSeq" id="WP_078694280.1">
    <property type="nucleotide sequence ID" value="NZ_FUWX01000013.1"/>
</dbReference>
<feature type="domain" description="Histidine kinase" evidence="11">
    <location>
        <begin position="237"/>
        <end position="447"/>
    </location>
</feature>
<reference evidence="12 13" key="1">
    <citation type="submission" date="2017-02" db="EMBL/GenBank/DDBJ databases">
        <authorList>
            <person name="Peterson S.W."/>
        </authorList>
    </citation>
    <scope>NUCLEOTIDE SEQUENCE [LARGE SCALE GENOMIC DNA]</scope>
    <source>
        <strain evidence="12 13">ATCC 700028</strain>
    </source>
</reference>
<evidence type="ECO:0000313" key="12">
    <source>
        <dbReference type="EMBL" id="SJZ87688.1"/>
    </source>
</evidence>
<proteinExistence type="predicted"/>
<evidence type="ECO:0000313" key="13">
    <source>
        <dbReference type="Proteomes" id="UP000191153"/>
    </source>
</evidence>
<keyword evidence="9 10" id="KW-0472">Membrane</keyword>
<dbReference type="SMART" id="SM00387">
    <property type="entry name" value="HATPase_c"/>
    <property type="match status" value="1"/>
</dbReference>
<dbReference type="InterPro" id="IPR005467">
    <property type="entry name" value="His_kinase_dom"/>
</dbReference>
<dbReference type="Gene3D" id="3.30.565.10">
    <property type="entry name" value="Histidine kinase-like ATPase, C-terminal domain"/>
    <property type="match status" value="1"/>
</dbReference>
<keyword evidence="8 10" id="KW-1133">Transmembrane helix</keyword>
<dbReference type="SUPFAM" id="SSF55874">
    <property type="entry name" value="ATPase domain of HSP90 chaperone/DNA topoisomerase II/histidine kinase"/>
    <property type="match status" value="1"/>
</dbReference>
<evidence type="ECO:0000256" key="4">
    <source>
        <dbReference type="ARBA" id="ARBA00022553"/>
    </source>
</evidence>
<dbReference type="GO" id="GO:0016020">
    <property type="term" value="C:membrane"/>
    <property type="evidence" value="ECO:0007669"/>
    <property type="project" value="UniProtKB-SubCell"/>
</dbReference>
<evidence type="ECO:0000259" key="11">
    <source>
        <dbReference type="PROSITE" id="PS50109"/>
    </source>
</evidence>
<evidence type="ECO:0000256" key="1">
    <source>
        <dbReference type="ARBA" id="ARBA00000085"/>
    </source>
</evidence>
<dbReference type="Proteomes" id="UP000191153">
    <property type="component" value="Unassembled WGS sequence"/>
</dbReference>
<dbReference type="Gene3D" id="1.10.287.130">
    <property type="match status" value="1"/>
</dbReference>
<dbReference type="InterPro" id="IPR003594">
    <property type="entry name" value="HATPase_dom"/>
</dbReference>
<dbReference type="EC" id="2.7.13.3" evidence="3"/>
<feature type="transmembrane region" description="Helical" evidence="10">
    <location>
        <begin position="12"/>
        <end position="35"/>
    </location>
</feature>
<dbReference type="PRINTS" id="PR00344">
    <property type="entry name" value="BCTRLSENSOR"/>
</dbReference>
<keyword evidence="13" id="KW-1185">Reference proteome</keyword>
<feature type="transmembrane region" description="Helical" evidence="10">
    <location>
        <begin position="149"/>
        <end position="173"/>
    </location>
</feature>
<dbReference type="InterPro" id="IPR036890">
    <property type="entry name" value="HATPase_C_sf"/>
</dbReference>